<dbReference type="Proteomes" id="UP000192599">
    <property type="component" value="Unassembled WGS sequence"/>
</dbReference>
<dbReference type="SMART" id="SM00530">
    <property type="entry name" value="HTH_XRE"/>
    <property type="match status" value="1"/>
</dbReference>
<dbReference type="Pfam" id="PF01381">
    <property type="entry name" value="HTH_3"/>
    <property type="match status" value="1"/>
</dbReference>
<dbReference type="SUPFAM" id="SSF47413">
    <property type="entry name" value="lambda repressor-like DNA-binding domains"/>
    <property type="match status" value="1"/>
</dbReference>
<evidence type="ECO:0000259" key="2">
    <source>
        <dbReference type="PROSITE" id="PS50943"/>
    </source>
</evidence>
<dbReference type="InterPro" id="IPR001387">
    <property type="entry name" value="Cro/C1-type_HTH"/>
</dbReference>
<dbReference type="GO" id="GO:0003677">
    <property type="term" value="F:DNA binding"/>
    <property type="evidence" value="ECO:0007669"/>
    <property type="project" value="UniProtKB-KW"/>
</dbReference>
<dbReference type="PROSITE" id="PS50943">
    <property type="entry name" value="HTH_CROC1"/>
    <property type="match status" value="1"/>
</dbReference>
<dbReference type="EMBL" id="LNTC01000450">
    <property type="protein sequence ID" value="OQR40470.1"/>
    <property type="molecule type" value="Genomic_DNA"/>
</dbReference>
<sequence>MPFIINKNIIKSAKISKNIKKYRLEKGLSQEKLALDIGVKSIAFYSNCESNRYQKHFNLEHLYKISKSLNINIEDLFK</sequence>
<comment type="caution">
    <text evidence="3">The sequence shown here is derived from an EMBL/GenBank/DDBJ whole genome shotgun (WGS) entry which is preliminary data.</text>
</comment>
<accession>A0A1V9V8N6</accession>
<evidence type="ECO:0000313" key="3">
    <source>
        <dbReference type="EMBL" id="OQR40470.1"/>
    </source>
</evidence>
<evidence type="ECO:0000313" key="4">
    <source>
        <dbReference type="Proteomes" id="UP000192599"/>
    </source>
</evidence>
<dbReference type="AlphaFoldDB" id="A0A1V9V8N6"/>
<dbReference type="InterPro" id="IPR010982">
    <property type="entry name" value="Lambda_DNA-bd_dom_sf"/>
</dbReference>
<dbReference type="PANTHER" id="PTHR46558">
    <property type="entry name" value="TRACRIPTIONAL REGULATORY PROTEIN-RELATED-RELATED"/>
    <property type="match status" value="1"/>
</dbReference>
<dbReference type="Gene3D" id="1.10.260.40">
    <property type="entry name" value="lambda repressor-like DNA-binding domains"/>
    <property type="match status" value="1"/>
</dbReference>
<feature type="domain" description="HTH cro/C1-type" evidence="2">
    <location>
        <begin position="19"/>
        <end position="76"/>
    </location>
</feature>
<proteinExistence type="predicted"/>
<gene>
    <name evidence="3" type="ORF">AS859_11675</name>
</gene>
<name>A0A1V9V8N6_9BACT</name>
<organism evidence="3 4">
    <name type="scientific">Aliarcobacter cryaerophilus</name>
    <dbReference type="NCBI Taxonomy" id="28198"/>
    <lineage>
        <taxon>Bacteria</taxon>
        <taxon>Pseudomonadati</taxon>
        <taxon>Campylobacterota</taxon>
        <taxon>Epsilonproteobacteria</taxon>
        <taxon>Campylobacterales</taxon>
        <taxon>Arcobacteraceae</taxon>
        <taxon>Aliarcobacter</taxon>
    </lineage>
</organism>
<reference evidence="3 4" key="1">
    <citation type="submission" date="2017-04" db="EMBL/GenBank/DDBJ databases">
        <title>Accumulation and expression of multiple antibiotic resistance genes in Arcobacter cryaerophilus that thrives in sewage.</title>
        <authorList>
            <person name="Millar J.A."/>
            <person name="Raghavan R."/>
        </authorList>
    </citation>
    <scope>NUCLEOTIDE SEQUENCE [LARGE SCALE GENOMIC DNA]</scope>
    <source>
        <strain evidence="3 4">AZT-1</strain>
    </source>
</reference>
<dbReference type="CDD" id="cd00093">
    <property type="entry name" value="HTH_XRE"/>
    <property type="match status" value="1"/>
</dbReference>
<keyword evidence="1" id="KW-0238">DNA-binding</keyword>
<evidence type="ECO:0000256" key="1">
    <source>
        <dbReference type="ARBA" id="ARBA00023125"/>
    </source>
</evidence>
<dbReference type="PANTHER" id="PTHR46558:SF11">
    <property type="entry name" value="HTH-TYPE TRANSCRIPTIONAL REGULATOR XRE"/>
    <property type="match status" value="1"/>
</dbReference>
<protein>
    <submittedName>
        <fullName evidence="3">Transcriptional regulator</fullName>
    </submittedName>
</protein>